<protein>
    <submittedName>
        <fullName evidence="5">GntR family transcriptional regulator</fullName>
    </submittedName>
</protein>
<keyword evidence="2" id="KW-0238">DNA-binding</keyword>
<gene>
    <name evidence="5" type="ORF">GCM10023226_27360</name>
</gene>
<dbReference type="Pfam" id="PF00392">
    <property type="entry name" value="GntR"/>
    <property type="match status" value="1"/>
</dbReference>
<feature type="domain" description="HTH gntR-type" evidence="4">
    <location>
        <begin position="12"/>
        <end position="80"/>
    </location>
</feature>
<accession>A0ABP8WE99</accession>
<dbReference type="CDD" id="cd07377">
    <property type="entry name" value="WHTH_GntR"/>
    <property type="match status" value="1"/>
</dbReference>
<evidence type="ECO:0000256" key="2">
    <source>
        <dbReference type="ARBA" id="ARBA00023125"/>
    </source>
</evidence>
<dbReference type="EMBL" id="BAABIM010000002">
    <property type="protein sequence ID" value="GAA4688001.1"/>
    <property type="molecule type" value="Genomic_DNA"/>
</dbReference>
<dbReference type="SMART" id="SM00345">
    <property type="entry name" value="HTH_GNTR"/>
    <property type="match status" value="1"/>
</dbReference>
<dbReference type="PANTHER" id="PTHR43537:SF24">
    <property type="entry name" value="GLUCONATE OPERON TRANSCRIPTIONAL REPRESSOR"/>
    <property type="match status" value="1"/>
</dbReference>
<keyword evidence="3" id="KW-0804">Transcription</keyword>
<dbReference type="SUPFAM" id="SSF46785">
    <property type="entry name" value="Winged helix' DNA-binding domain"/>
    <property type="match status" value="1"/>
</dbReference>
<dbReference type="InterPro" id="IPR008920">
    <property type="entry name" value="TF_FadR/GntR_C"/>
</dbReference>
<comment type="caution">
    <text evidence="5">The sequence shown here is derived from an EMBL/GenBank/DDBJ whole genome shotgun (WGS) entry which is preliminary data.</text>
</comment>
<dbReference type="PROSITE" id="PS50949">
    <property type="entry name" value="HTH_GNTR"/>
    <property type="match status" value="1"/>
</dbReference>
<dbReference type="Gene3D" id="1.10.10.10">
    <property type="entry name" value="Winged helix-like DNA-binding domain superfamily/Winged helix DNA-binding domain"/>
    <property type="match status" value="1"/>
</dbReference>
<dbReference type="InterPro" id="IPR036388">
    <property type="entry name" value="WH-like_DNA-bd_sf"/>
</dbReference>
<evidence type="ECO:0000259" key="4">
    <source>
        <dbReference type="PROSITE" id="PS50949"/>
    </source>
</evidence>
<name>A0ABP8WE99_9ACTN</name>
<reference evidence="6" key="1">
    <citation type="journal article" date="2019" name="Int. J. Syst. Evol. Microbiol.">
        <title>The Global Catalogue of Microorganisms (GCM) 10K type strain sequencing project: providing services to taxonomists for standard genome sequencing and annotation.</title>
        <authorList>
            <consortium name="The Broad Institute Genomics Platform"/>
            <consortium name="The Broad Institute Genome Sequencing Center for Infectious Disease"/>
            <person name="Wu L."/>
            <person name="Ma J."/>
        </authorList>
    </citation>
    <scope>NUCLEOTIDE SEQUENCE [LARGE SCALE GENOMIC DNA]</scope>
    <source>
        <strain evidence="6">JCM 18127</strain>
    </source>
</reference>
<evidence type="ECO:0000256" key="3">
    <source>
        <dbReference type="ARBA" id="ARBA00023163"/>
    </source>
</evidence>
<organism evidence="5 6">
    <name type="scientific">Nocardioides nanhaiensis</name>
    <dbReference type="NCBI Taxonomy" id="1476871"/>
    <lineage>
        <taxon>Bacteria</taxon>
        <taxon>Bacillati</taxon>
        <taxon>Actinomycetota</taxon>
        <taxon>Actinomycetes</taxon>
        <taxon>Propionibacteriales</taxon>
        <taxon>Nocardioidaceae</taxon>
        <taxon>Nocardioides</taxon>
    </lineage>
</organism>
<dbReference type="InterPro" id="IPR036390">
    <property type="entry name" value="WH_DNA-bd_sf"/>
</dbReference>
<evidence type="ECO:0000313" key="5">
    <source>
        <dbReference type="EMBL" id="GAA4688001.1"/>
    </source>
</evidence>
<dbReference type="Gene3D" id="1.20.120.530">
    <property type="entry name" value="GntR ligand-binding domain-like"/>
    <property type="match status" value="1"/>
</dbReference>
<keyword evidence="1" id="KW-0805">Transcription regulation</keyword>
<dbReference type="SUPFAM" id="SSF48008">
    <property type="entry name" value="GntR ligand-binding domain-like"/>
    <property type="match status" value="1"/>
</dbReference>
<dbReference type="Pfam" id="PF07729">
    <property type="entry name" value="FCD"/>
    <property type="match status" value="1"/>
</dbReference>
<keyword evidence="6" id="KW-1185">Reference proteome</keyword>
<evidence type="ECO:0000256" key="1">
    <source>
        <dbReference type="ARBA" id="ARBA00023015"/>
    </source>
</evidence>
<evidence type="ECO:0000313" key="6">
    <source>
        <dbReference type="Proteomes" id="UP001500621"/>
    </source>
</evidence>
<dbReference type="InterPro" id="IPR000524">
    <property type="entry name" value="Tscrpt_reg_HTH_GntR"/>
</dbReference>
<dbReference type="SMART" id="SM00895">
    <property type="entry name" value="FCD"/>
    <property type="match status" value="1"/>
</dbReference>
<dbReference type="PANTHER" id="PTHR43537">
    <property type="entry name" value="TRANSCRIPTIONAL REGULATOR, GNTR FAMILY"/>
    <property type="match status" value="1"/>
</dbReference>
<dbReference type="Proteomes" id="UP001500621">
    <property type="component" value="Unassembled WGS sequence"/>
</dbReference>
<dbReference type="InterPro" id="IPR011711">
    <property type="entry name" value="GntR_C"/>
</dbReference>
<dbReference type="PRINTS" id="PR00035">
    <property type="entry name" value="HTHGNTR"/>
</dbReference>
<sequence length="253" mass="26808">MRVMPLHPVQRRSVPDEVFDQVLAEVVDGGWGAGEALPSERRLAEVLGVSRPAVREALQRLAQARLLEVRQGGATTVRDIRRAAGLDLLPQLLVRRGRLDPAVARSILEARLAVGPTVAALAAERSGPALAQPLAELLDRLAGTQDAVARQLHALAFWDALVDAADSPVFRLMFNSLRAAYEPALEALGPLVAAELGQLTAYRVLADAVAGGDPGTARAAAERVLRPATENLSAALAALDSTDQPDSPTQEPR</sequence>
<proteinExistence type="predicted"/>